<protein>
    <submittedName>
        <fullName evidence="2">Uncharacterized protein</fullName>
    </submittedName>
</protein>
<feature type="non-terminal residue" evidence="2">
    <location>
        <position position="1"/>
    </location>
</feature>
<organism evidence="2 3">
    <name type="scientific">Cirrhinus mrigala</name>
    <name type="common">Mrigala</name>
    <dbReference type="NCBI Taxonomy" id="683832"/>
    <lineage>
        <taxon>Eukaryota</taxon>
        <taxon>Metazoa</taxon>
        <taxon>Chordata</taxon>
        <taxon>Craniata</taxon>
        <taxon>Vertebrata</taxon>
        <taxon>Euteleostomi</taxon>
        <taxon>Actinopterygii</taxon>
        <taxon>Neopterygii</taxon>
        <taxon>Teleostei</taxon>
        <taxon>Ostariophysi</taxon>
        <taxon>Cypriniformes</taxon>
        <taxon>Cyprinidae</taxon>
        <taxon>Labeoninae</taxon>
        <taxon>Labeonini</taxon>
        <taxon>Cirrhinus</taxon>
    </lineage>
</organism>
<keyword evidence="3" id="KW-1185">Reference proteome</keyword>
<gene>
    <name evidence="2" type="ORF">M9458_014368</name>
</gene>
<evidence type="ECO:0000313" key="3">
    <source>
        <dbReference type="Proteomes" id="UP001529510"/>
    </source>
</evidence>
<evidence type="ECO:0000256" key="1">
    <source>
        <dbReference type="SAM" id="MobiDB-lite"/>
    </source>
</evidence>
<dbReference type="Proteomes" id="UP001529510">
    <property type="component" value="Unassembled WGS sequence"/>
</dbReference>
<reference evidence="2 3" key="1">
    <citation type="submission" date="2024-05" db="EMBL/GenBank/DDBJ databases">
        <title>Genome sequencing and assembly of Indian major carp, Cirrhinus mrigala (Hamilton, 1822).</title>
        <authorList>
            <person name="Mohindra V."/>
            <person name="Chowdhury L.M."/>
            <person name="Lal K."/>
            <person name="Jena J.K."/>
        </authorList>
    </citation>
    <scope>NUCLEOTIDE SEQUENCE [LARGE SCALE GENOMIC DNA]</scope>
    <source>
        <strain evidence="2">CM1030</strain>
        <tissue evidence="2">Blood</tissue>
    </source>
</reference>
<name>A0ABD0QZK7_CIRMR</name>
<comment type="caution">
    <text evidence="2">The sequence shown here is derived from an EMBL/GenBank/DDBJ whole genome shotgun (WGS) entry which is preliminary data.</text>
</comment>
<feature type="compositionally biased region" description="Basic and acidic residues" evidence="1">
    <location>
        <begin position="28"/>
        <end position="49"/>
    </location>
</feature>
<dbReference type="AlphaFoldDB" id="A0ABD0QZK7"/>
<evidence type="ECO:0000313" key="2">
    <source>
        <dbReference type="EMBL" id="KAL0191670.1"/>
    </source>
</evidence>
<sequence>DLCFCSRCHEVCQKRLAFGTAAGVRWPGEFRKRERSRETRGRREAEEASPRAARPVQLHLHPSGDGELSGRSGPDEQDQRGSAGLPAGRRRVVRSEAAASGVGDGKQHAVAAE</sequence>
<dbReference type="EMBL" id="JAMKFB020000006">
    <property type="protein sequence ID" value="KAL0191670.1"/>
    <property type="molecule type" value="Genomic_DNA"/>
</dbReference>
<proteinExistence type="predicted"/>
<accession>A0ABD0QZK7</accession>
<feature type="region of interest" description="Disordered" evidence="1">
    <location>
        <begin position="27"/>
        <end position="113"/>
    </location>
</feature>
<feature type="non-terminal residue" evidence="2">
    <location>
        <position position="113"/>
    </location>
</feature>